<evidence type="ECO:0000256" key="2">
    <source>
        <dbReference type="ARBA" id="ARBA00022448"/>
    </source>
</evidence>
<name>A0A538SEX4_UNCEI</name>
<dbReference type="GO" id="GO:0015344">
    <property type="term" value="F:siderophore uptake transmembrane transporter activity"/>
    <property type="evidence" value="ECO:0007669"/>
    <property type="project" value="TreeGrafter"/>
</dbReference>
<organism evidence="11 12">
    <name type="scientific">Eiseniibacteriota bacterium</name>
    <dbReference type="NCBI Taxonomy" id="2212470"/>
    <lineage>
        <taxon>Bacteria</taxon>
        <taxon>Candidatus Eiseniibacteriota</taxon>
    </lineage>
</organism>
<keyword evidence="9" id="KW-0732">Signal</keyword>
<dbReference type="Proteomes" id="UP000317716">
    <property type="component" value="Unassembled WGS sequence"/>
</dbReference>
<protein>
    <recommendedName>
        <fullName evidence="10">TonB-dependent receptor plug domain-containing protein</fullName>
    </recommendedName>
</protein>
<dbReference type="GO" id="GO:0009279">
    <property type="term" value="C:cell outer membrane"/>
    <property type="evidence" value="ECO:0007669"/>
    <property type="project" value="UniProtKB-SubCell"/>
</dbReference>
<keyword evidence="2 7" id="KW-0813">Transport</keyword>
<evidence type="ECO:0000256" key="6">
    <source>
        <dbReference type="ARBA" id="ARBA00023237"/>
    </source>
</evidence>
<comment type="caution">
    <text evidence="11">The sequence shown here is derived from an EMBL/GenBank/DDBJ whole genome shotgun (WGS) entry which is preliminary data.</text>
</comment>
<reference evidence="11 12" key="1">
    <citation type="journal article" date="2019" name="Nat. Microbiol.">
        <title>Mediterranean grassland soil C-N compound turnover is dependent on rainfall and depth, and is mediated by genomically divergent microorganisms.</title>
        <authorList>
            <person name="Diamond S."/>
            <person name="Andeer P.F."/>
            <person name="Li Z."/>
            <person name="Crits-Christoph A."/>
            <person name="Burstein D."/>
            <person name="Anantharaman K."/>
            <person name="Lane K.R."/>
            <person name="Thomas B.C."/>
            <person name="Pan C."/>
            <person name="Northen T.R."/>
            <person name="Banfield J.F."/>
        </authorList>
    </citation>
    <scope>NUCLEOTIDE SEQUENCE [LARGE SCALE GENOMIC DNA]</scope>
    <source>
        <strain evidence="11">WS_2</strain>
    </source>
</reference>
<feature type="region of interest" description="Disordered" evidence="8">
    <location>
        <begin position="23"/>
        <end position="53"/>
    </location>
</feature>
<dbReference type="Pfam" id="PF07715">
    <property type="entry name" value="Plug"/>
    <property type="match status" value="1"/>
</dbReference>
<dbReference type="AlphaFoldDB" id="A0A538SEX4"/>
<dbReference type="InterPro" id="IPR012910">
    <property type="entry name" value="Plug_dom"/>
</dbReference>
<feature type="domain" description="TonB-dependent receptor plug" evidence="10">
    <location>
        <begin position="46"/>
        <end position="148"/>
    </location>
</feature>
<dbReference type="PANTHER" id="PTHR30069">
    <property type="entry name" value="TONB-DEPENDENT OUTER MEMBRANE RECEPTOR"/>
    <property type="match status" value="1"/>
</dbReference>
<evidence type="ECO:0000313" key="11">
    <source>
        <dbReference type="EMBL" id="TMQ49910.1"/>
    </source>
</evidence>
<evidence type="ECO:0000256" key="8">
    <source>
        <dbReference type="SAM" id="MobiDB-lite"/>
    </source>
</evidence>
<evidence type="ECO:0000256" key="1">
    <source>
        <dbReference type="ARBA" id="ARBA00004571"/>
    </source>
</evidence>
<dbReference type="Gene3D" id="2.40.170.20">
    <property type="entry name" value="TonB-dependent receptor, beta-barrel domain"/>
    <property type="match status" value="1"/>
</dbReference>
<dbReference type="PANTHER" id="PTHR30069:SF40">
    <property type="entry name" value="TONB-DEPENDENT RECEPTOR NMB0964-RELATED"/>
    <property type="match status" value="1"/>
</dbReference>
<dbReference type="EMBL" id="VBOS01000433">
    <property type="protein sequence ID" value="TMQ49910.1"/>
    <property type="molecule type" value="Genomic_DNA"/>
</dbReference>
<dbReference type="Gene3D" id="2.170.130.10">
    <property type="entry name" value="TonB-dependent receptor, plug domain"/>
    <property type="match status" value="1"/>
</dbReference>
<evidence type="ECO:0000313" key="12">
    <source>
        <dbReference type="Proteomes" id="UP000317716"/>
    </source>
</evidence>
<evidence type="ECO:0000256" key="4">
    <source>
        <dbReference type="ARBA" id="ARBA00022692"/>
    </source>
</evidence>
<dbReference type="GO" id="GO:0044718">
    <property type="term" value="P:siderophore transmembrane transport"/>
    <property type="evidence" value="ECO:0007669"/>
    <property type="project" value="TreeGrafter"/>
</dbReference>
<evidence type="ECO:0000256" key="3">
    <source>
        <dbReference type="ARBA" id="ARBA00022452"/>
    </source>
</evidence>
<evidence type="ECO:0000256" key="7">
    <source>
        <dbReference type="PROSITE-ProRule" id="PRU01360"/>
    </source>
</evidence>
<evidence type="ECO:0000256" key="9">
    <source>
        <dbReference type="SAM" id="SignalP"/>
    </source>
</evidence>
<keyword evidence="3 7" id="KW-1134">Transmembrane beta strand</keyword>
<accession>A0A538SEX4</accession>
<comment type="similarity">
    <text evidence="7">Belongs to the TonB-dependent receptor family.</text>
</comment>
<keyword evidence="6 7" id="KW-0998">Cell outer membrane</keyword>
<dbReference type="InterPro" id="IPR039426">
    <property type="entry name" value="TonB-dep_rcpt-like"/>
</dbReference>
<dbReference type="InterPro" id="IPR037066">
    <property type="entry name" value="Plug_dom_sf"/>
</dbReference>
<dbReference type="PROSITE" id="PS52016">
    <property type="entry name" value="TONB_DEPENDENT_REC_3"/>
    <property type="match status" value="1"/>
</dbReference>
<sequence length="403" mass="42080">MTGSPLSTLASILLLSASPAPAAADTGAISETTEVTGTRGHIDPDRSPLPSSVLEREPLRREHTVSIARAIESLPGARTLSTGGQVGKPVLGGLFGPRVLVLDDGYRLEDYSWSDEDGPSIDARLPDRVDVIRGPASVLYGSDAIGGVVNAVPADLPDARGRQPFARTGLEAYGATNNAEFGGALRLDGASGALGGRLNVVGRGGSDLRTPDGKIPNTGFDAVNGDAALGVRGADGRATLRYARHGGEYELQEAAGPEPGQQDGPRRRLGDNRVQLGGDLLLGGLRFECKAQWQNHSMIEIAREPVGAGTPGIEAEQFHLVLDTYALDLLAHHTAGALRGTLGVSGLAETNDTQGPIPVVPDARMHSGAAFAFEELEHGRWSFVAGARVDRRHLETDADAILG</sequence>
<feature type="non-terminal residue" evidence="11">
    <location>
        <position position="403"/>
    </location>
</feature>
<feature type="region of interest" description="Disordered" evidence="8">
    <location>
        <begin position="252"/>
        <end position="271"/>
    </location>
</feature>
<comment type="subcellular location">
    <subcellularLocation>
        <location evidence="1 7">Cell outer membrane</location>
        <topology evidence="1 7">Multi-pass membrane protein</topology>
    </subcellularLocation>
</comment>
<gene>
    <name evidence="11" type="ORF">E6K72_11915</name>
</gene>
<evidence type="ECO:0000256" key="5">
    <source>
        <dbReference type="ARBA" id="ARBA00023136"/>
    </source>
</evidence>
<keyword evidence="5 7" id="KW-0472">Membrane</keyword>
<feature type="chain" id="PRO_5021910616" description="TonB-dependent receptor plug domain-containing protein" evidence="9">
    <location>
        <begin position="23"/>
        <end position="403"/>
    </location>
</feature>
<evidence type="ECO:0000259" key="10">
    <source>
        <dbReference type="Pfam" id="PF07715"/>
    </source>
</evidence>
<keyword evidence="4 7" id="KW-0812">Transmembrane</keyword>
<feature type="signal peptide" evidence="9">
    <location>
        <begin position="1"/>
        <end position="22"/>
    </location>
</feature>
<proteinExistence type="inferred from homology"/>
<dbReference type="SUPFAM" id="SSF56935">
    <property type="entry name" value="Porins"/>
    <property type="match status" value="1"/>
</dbReference>
<dbReference type="InterPro" id="IPR036942">
    <property type="entry name" value="Beta-barrel_TonB_sf"/>
</dbReference>